<name>A0A0K6G9P4_9AGAM</name>
<evidence type="ECO:0000313" key="2">
    <source>
        <dbReference type="Proteomes" id="UP000044841"/>
    </source>
</evidence>
<proteinExistence type="predicted"/>
<dbReference type="EMBL" id="CYGV01001534">
    <property type="protein sequence ID" value="CUA75343.1"/>
    <property type="molecule type" value="Genomic_DNA"/>
</dbReference>
<sequence length="85" mass="10077">MTFSEDVIYRNLVPSSFLKFIRERRKNHTECEAGANLFRVNRGRTAEPGSTRLLFSYEFSASVRRNRQLITRPTVKNSRYIVYTR</sequence>
<keyword evidence="2" id="KW-1185">Reference proteome</keyword>
<dbReference type="AlphaFoldDB" id="A0A0K6G9P4"/>
<evidence type="ECO:0000313" key="1">
    <source>
        <dbReference type="EMBL" id="CUA75343.1"/>
    </source>
</evidence>
<accession>A0A0K6G9P4</accession>
<organism evidence="1 2">
    <name type="scientific">Rhizoctonia solani</name>
    <dbReference type="NCBI Taxonomy" id="456999"/>
    <lineage>
        <taxon>Eukaryota</taxon>
        <taxon>Fungi</taxon>
        <taxon>Dikarya</taxon>
        <taxon>Basidiomycota</taxon>
        <taxon>Agaricomycotina</taxon>
        <taxon>Agaricomycetes</taxon>
        <taxon>Cantharellales</taxon>
        <taxon>Ceratobasidiaceae</taxon>
        <taxon>Rhizoctonia</taxon>
    </lineage>
</organism>
<reference evidence="1 2" key="1">
    <citation type="submission" date="2015-07" db="EMBL/GenBank/DDBJ databases">
        <authorList>
            <person name="Noorani M."/>
        </authorList>
    </citation>
    <scope>NUCLEOTIDE SEQUENCE [LARGE SCALE GENOMIC DNA]</scope>
    <source>
        <strain evidence="1">BBA 69670</strain>
    </source>
</reference>
<gene>
    <name evidence="1" type="ORF">RSOLAG22IIIB_05847</name>
</gene>
<dbReference type="Proteomes" id="UP000044841">
    <property type="component" value="Unassembled WGS sequence"/>
</dbReference>
<protein>
    <submittedName>
        <fullName evidence="1">Uncharacterized protein</fullName>
    </submittedName>
</protein>